<organism evidence="2 3">
    <name type="scientific">Coemansia brasiliensis</name>
    <dbReference type="NCBI Taxonomy" id="2650707"/>
    <lineage>
        <taxon>Eukaryota</taxon>
        <taxon>Fungi</taxon>
        <taxon>Fungi incertae sedis</taxon>
        <taxon>Zoopagomycota</taxon>
        <taxon>Kickxellomycotina</taxon>
        <taxon>Kickxellomycetes</taxon>
        <taxon>Kickxellales</taxon>
        <taxon>Kickxellaceae</taxon>
        <taxon>Coemansia</taxon>
    </lineage>
</organism>
<dbReference type="Proteomes" id="UP001139887">
    <property type="component" value="Unassembled WGS sequence"/>
</dbReference>
<evidence type="ECO:0000313" key="3">
    <source>
        <dbReference type="Proteomes" id="UP001139887"/>
    </source>
</evidence>
<dbReference type="OrthoDB" id="5579731at2759"/>
<accession>A0A9W8M169</accession>
<feature type="compositionally biased region" description="Basic residues" evidence="1">
    <location>
        <begin position="456"/>
        <end position="471"/>
    </location>
</feature>
<comment type="caution">
    <text evidence="2">The sequence shown here is derived from an EMBL/GenBank/DDBJ whole genome shotgun (WGS) entry which is preliminary data.</text>
</comment>
<evidence type="ECO:0008006" key="4">
    <source>
        <dbReference type="Google" id="ProtNLM"/>
    </source>
</evidence>
<dbReference type="AlphaFoldDB" id="A0A9W8M169"/>
<dbReference type="EMBL" id="JANBUW010000030">
    <property type="protein sequence ID" value="KAJ2850513.1"/>
    <property type="molecule type" value="Genomic_DNA"/>
</dbReference>
<evidence type="ECO:0000313" key="2">
    <source>
        <dbReference type="EMBL" id="KAJ2850513.1"/>
    </source>
</evidence>
<proteinExistence type="predicted"/>
<protein>
    <recommendedName>
        <fullName evidence="4">SGF29 C-terminal domain-containing protein</fullName>
    </recommendedName>
</protein>
<evidence type="ECO:0000256" key="1">
    <source>
        <dbReference type="SAM" id="MobiDB-lite"/>
    </source>
</evidence>
<gene>
    <name evidence="2" type="ORF">IWW36_001831</name>
</gene>
<feature type="compositionally biased region" description="Basic and acidic residues" evidence="1">
    <location>
        <begin position="472"/>
        <end position="508"/>
    </location>
</feature>
<name>A0A9W8M169_9FUNG</name>
<sequence>MLLTAEQVLARIKHSGEFDAMCDEMLAAFAASEQGQAFDSTIRTLLQRLSEDVDSTRVSDKAAYFERRLVDQLKRNGRMERMERDARNYWLHKDKQAALTTTVQRAISDARKEGDSASIAKCTITRPLEIDPPRLSSYSSSRSHNFYRRRDAVAAFVTLSNSLCTKTPQYICLALEIDACDSIKNMYTVYDTDALASGQNRWSVYWDQLLAIKRPYEQVYRIGDQVYALFRDDYGTDTAVSTEFFPGRVEEVSKTTLAIRFDTGDMCHVYYDEVFAAGRVGFMRQMSEERRRSGGADAVVEVGGRVIPSFTGFWPETAQPALGKYGRKVRYRPLPPLLIEHTPYKKTSAWKEQAESAPSPAQHSSDMDIDSSVDSPPPSKTTASVSQHTETKAPVNPLVPVPSSEEEGEIEATSANKEDGEVVDRPGSSRWPSRTPESRDRAACWQSRSPAYRNGGSRHRRDSRSRSRWSNRSRDNRSRDRSHSSRDASYRDYSRRRYSGRYHDEYRPRYRSRSRSRSLSPSRSRPRLGPYERSPPPPHPPSDRYNSYRPRREYW</sequence>
<keyword evidence="3" id="KW-1185">Reference proteome</keyword>
<reference evidence="2" key="1">
    <citation type="submission" date="2022-07" db="EMBL/GenBank/DDBJ databases">
        <title>Phylogenomic reconstructions and comparative analyses of Kickxellomycotina fungi.</title>
        <authorList>
            <person name="Reynolds N.K."/>
            <person name="Stajich J.E."/>
            <person name="Barry K."/>
            <person name="Grigoriev I.V."/>
            <person name="Crous P."/>
            <person name="Smith M.E."/>
        </authorList>
    </citation>
    <scope>NUCLEOTIDE SEQUENCE</scope>
    <source>
        <strain evidence="2">NRRL 1566</strain>
    </source>
</reference>
<feature type="region of interest" description="Disordered" evidence="1">
    <location>
        <begin position="348"/>
        <end position="555"/>
    </location>
</feature>